<evidence type="ECO:0000256" key="6">
    <source>
        <dbReference type="ARBA" id="ARBA00023136"/>
    </source>
</evidence>
<dbReference type="EMBL" id="RWHX01000082">
    <property type="protein sequence ID" value="RSK74760.1"/>
    <property type="molecule type" value="Genomic_DNA"/>
</dbReference>
<dbReference type="STRING" id="93218.XM39_13615"/>
<evidence type="ECO:0000256" key="8">
    <source>
        <dbReference type="SAM" id="Phobius"/>
    </source>
</evidence>
<protein>
    <submittedName>
        <fullName evidence="10">Biopolymer transporter ExbD</fullName>
    </submittedName>
</protein>
<keyword evidence="4 7" id="KW-0812">Transmembrane</keyword>
<evidence type="ECO:0000256" key="2">
    <source>
        <dbReference type="ARBA" id="ARBA00005811"/>
    </source>
</evidence>
<dbReference type="GeneID" id="47016206"/>
<accession>A0A0B5F6J3</accession>
<reference evidence="9 11" key="1">
    <citation type="submission" date="2018-12" db="EMBL/GenBank/DDBJ databases">
        <title>Whole genome sequence of a Pandoraea apista isolate from a patient with cystic fibrosis.</title>
        <authorList>
            <person name="Kenna D.T."/>
            <person name="Turton J.F."/>
        </authorList>
    </citation>
    <scope>NUCLEOTIDE SEQUENCE [LARGE SCALE GENOMIC DNA]</scope>
    <source>
        <strain evidence="9 11">Pa13324</strain>
    </source>
</reference>
<proteinExistence type="inferred from homology"/>
<name>A0A0B5F6J3_9BURK</name>
<evidence type="ECO:0000256" key="3">
    <source>
        <dbReference type="ARBA" id="ARBA00022475"/>
    </source>
</evidence>
<comment type="similarity">
    <text evidence="2 7">Belongs to the ExbD/TolR family.</text>
</comment>
<dbReference type="Proteomes" id="UP000364291">
    <property type="component" value="Unassembled WGS sequence"/>
</dbReference>
<dbReference type="GO" id="GO:0015031">
    <property type="term" value="P:protein transport"/>
    <property type="evidence" value="ECO:0007669"/>
    <property type="project" value="UniProtKB-KW"/>
</dbReference>
<evidence type="ECO:0000256" key="5">
    <source>
        <dbReference type="ARBA" id="ARBA00022989"/>
    </source>
</evidence>
<gene>
    <name evidence="9" type="ORF">EJE83_24815</name>
    <name evidence="10" type="ORF">PAP18089_04970</name>
</gene>
<evidence type="ECO:0000256" key="4">
    <source>
        <dbReference type="ARBA" id="ARBA00022692"/>
    </source>
</evidence>
<dbReference type="PANTHER" id="PTHR30558">
    <property type="entry name" value="EXBD MEMBRANE COMPONENT OF PMF-DRIVEN MACROMOLECULE IMPORT SYSTEM"/>
    <property type="match status" value="1"/>
</dbReference>
<dbReference type="RefSeq" id="WP_042114711.1">
    <property type="nucleotide sequence ID" value="NZ_CABPSX010000014.1"/>
</dbReference>
<keyword evidence="7" id="KW-0653">Protein transport</keyword>
<organism evidence="10 12">
    <name type="scientific">Pandoraea apista</name>
    <dbReference type="NCBI Taxonomy" id="93218"/>
    <lineage>
        <taxon>Bacteria</taxon>
        <taxon>Pseudomonadati</taxon>
        <taxon>Pseudomonadota</taxon>
        <taxon>Betaproteobacteria</taxon>
        <taxon>Burkholderiales</taxon>
        <taxon>Burkholderiaceae</taxon>
        <taxon>Pandoraea</taxon>
    </lineage>
</organism>
<dbReference type="Pfam" id="PF02472">
    <property type="entry name" value="ExbD"/>
    <property type="match status" value="1"/>
</dbReference>
<dbReference type="KEGG" id="papi:SG18_13420"/>
<evidence type="ECO:0000256" key="1">
    <source>
        <dbReference type="ARBA" id="ARBA00004162"/>
    </source>
</evidence>
<sequence>MAMGSYSSDDGADDAMMSEINMTPLVDVMLVLLIIFIVTLPVLNHAVKLDLPQASSQPEDTKPAKVDLSIQADGTVFWDKQPIDDATLKARLAQAAEAQPQPELHLFADKNVRYESVARVLSEAQTAGVTKLGFVTEPETK</sequence>
<keyword evidence="7" id="KW-0813">Transport</keyword>
<comment type="subcellular location">
    <subcellularLocation>
        <location evidence="1">Cell membrane</location>
        <topology evidence="1">Single-pass membrane protein</topology>
    </subcellularLocation>
    <subcellularLocation>
        <location evidence="7">Cell membrane</location>
        <topology evidence="7">Single-pass type II membrane protein</topology>
    </subcellularLocation>
</comment>
<keyword evidence="11" id="KW-1185">Reference proteome</keyword>
<dbReference type="GO" id="GO:0022857">
    <property type="term" value="F:transmembrane transporter activity"/>
    <property type="evidence" value="ECO:0007669"/>
    <property type="project" value="InterPro"/>
</dbReference>
<dbReference type="EMBL" id="CABPSX010000014">
    <property type="protein sequence ID" value="VVG73959.1"/>
    <property type="molecule type" value="Genomic_DNA"/>
</dbReference>
<keyword evidence="6 8" id="KW-0472">Membrane</keyword>
<evidence type="ECO:0000313" key="9">
    <source>
        <dbReference type="EMBL" id="RSK74760.1"/>
    </source>
</evidence>
<keyword evidence="5 8" id="KW-1133">Transmembrane helix</keyword>
<dbReference type="AlphaFoldDB" id="A0A0B5F6J3"/>
<evidence type="ECO:0000256" key="7">
    <source>
        <dbReference type="RuleBase" id="RU003879"/>
    </source>
</evidence>
<evidence type="ECO:0000313" key="10">
    <source>
        <dbReference type="EMBL" id="VVG73959.1"/>
    </source>
</evidence>
<dbReference type="Gene3D" id="3.30.420.270">
    <property type="match status" value="1"/>
</dbReference>
<dbReference type="OrthoDB" id="9798629at2"/>
<dbReference type="GO" id="GO:0005886">
    <property type="term" value="C:plasma membrane"/>
    <property type="evidence" value="ECO:0007669"/>
    <property type="project" value="UniProtKB-SubCell"/>
</dbReference>
<evidence type="ECO:0000313" key="11">
    <source>
        <dbReference type="Proteomes" id="UP000270216"/>
    </source>
</evidence>
<feature type="transmembrane region" description="Helical" evidence="8">
    <location>
        <begin position="20"/>
        <end position="43"/>
    </location>
</feature>
<evidence type="ECO:0000313" key="12">
    <source>
        <dbReference type="Proteomes" id="UP000364291"/>
    </source>
</evidence>
<reference evidence="10 12" key="2">
    <citation type="submission" date="2019-08" db="EMBL/GenBank/DDBJ databases">
        <authorList>
            <person name="Peeters C."/>
        </authorList>
    </citation>
    <scope>NUCLEOTIDE SEQUENCE [LARGE SCALE GENOMIC DNA]</scope>
    <source>
        <strain evidence="10 12">LMG 18089</strain>
    </source>
</reference>
<keyword evidence="3" id="KW-1003">Cell membrane</keyword>
<dbReference type="PANTHER" id="PTHR30558:SF7">
    <property type="entry name" value="TOL-PAL SYSTEM PROTEIN TOLR"/>
    <property type="match status" value="1"/>
</dbReference>
<dbReference type="InterPro" id="IPR003400">
    <property type="entry name" value="ExbD"/>
</dbReference>
<dbReference type="Proteomes" id="UP000270216">
    <property type="component" value="Unassembled WGS sequence"/>
</dbReference>